<comment type="caution">
    <text evidence="1">The sequence shown here is derived from an EMBL/GenBank/DDBJ whole genome shotgun (WGS) entry which is preliminary data.</text>
</comment>
<protein>
    <submittedName>
        <fullName evidence="1">Uncharacterized protein</fullName>
    </submittedName>
</protein>
<reference evidence="1 2" key="1">
    <citation type="submission" date="2018-06" db="EMBL/GenBank/DDBJ databases">
        <title>Genomic Encyclopedia of Type Strains, Phase IV (KMG-IV): sequencing the most valuable type-strain genomes for metagenomic binning, comparative biology and taxonomic classification.</title>
        <authorList>
            <person name="Goeker M."/>
        </authorList>
    </citation>
    <scope>NUCLEOTIDE SEQUENCE [LARGE SCALE GENOMIC DNA]</scope>
    <source>
        <strain evidence="1 2">DSM 24875</strain>
    </source>
</reference>
<dbReference type="Proteomes" id="UP000253529">
    <property type="component" value="Unassembled WGS sequence"/>
</dbReference>
<sequence>MFGEGLGVPSRFEERRIPRQKGAVPRQFRMSLDTKTALRGRYRHSTSSAPPIAGRLFLVQRLTV</sequence>
<name>A0A366EXP3_9HYPH</name>
<proteinExistence type="predicted"/>
<accession>A0A366EXP3</accession>
<keyword evidence="2" id="KW-1185">Reference proteome</keyword>
<dbReference type="EMBL" id="QNRK01000032">
    <property type="protein sequence ID" value="RBP06269.1"/>
    <property type="molecule type" value="Genomic_DNA"/>
</dbReference>
<evidence type="ECO:0000313" key="2">
    <source>
        <dbReference type="Proteomes" id="UP000253529"/>
    </source>
</evidence>
<evidence type="ECO:0000313" key="1">
    <source>
        <dbReference type="EMBL" id="RBP06269.1"/>
    </source>
</evidence>
<dbReference type="AlphaFoldDB" id="A0A366EXP3"/>
<gene>
    <name evidence="1" type="ORF">DFR50_13247</name>
</gene>
<organism evidence="1 2">
    <name type="scientific">Roseiarcus fermentans</name>
    <dbReference type="NCBI Taxonomy" id="1473586"/>
    <lineage>
        <taxon>Bacteria</taxon>
        <taxon>Pseudomonadati</taxon>
        <taxon>Pseudomonadota</taxon>
        <taxon>Alphaproteobacteria</taxon>
        <taxon>Hyphomicrobiales</taxon>
        <taxon>Roseiarcaceae</taxon>
        <taxon>Roseiarcus</taxon>
    </lineage>
</organism>